<dbReference type="EMBL" id="BMXL01000001">
    <property type="protein sequence ID" value="GHD15872.1"/>
    <property type="molecule type" value="Genomic_DNA"/>
</dbReference>
<dbReference type="InterPro" id="IPR003615">
    <property type="entry name" value="HNH_nuc"/>
</dbReference>
<proteinExistence type="predicted"/>
<reference evidence="2 3" key="1">
    <citation type="journal article" date="2014" name="Int. J. Syst. Evol. Microbiol.">
        <title>Complete genome sequence of Corynebacterium casei LMG S-19264T (=DSM 44701T), isolated from a smear-ripened cheese.</title>
        <authorList>
            <consortium name="US DOE Joint Genome Institute (JGI-PGF)"/>
            <person name="Walter F."/>
            <person name="Albersmeier A."/>
            <person name="Kalinowski J."/>
            <person name="Ruckert C."/>
        </authorList>
    </citation>
    <scope>NUCLEOTIDE SEQUENCE [LARGE SCALE GENOMIC DNA]</scope>
    <source>
        <strain evidence="2 3">KCTC 19473</strain>
    </source>
</reference>
<evidence type="ECO:0000313" key="3">
    <source>
        <dbReference type="Proteomes" id="UP000654947"/>
    </source>
</evidence>
<dbReference type="AlphaFoldDB" id="A0A918X6Y3"/>
<evidence type="ECO:0000259" key="1">
    <source>
        <dbReference type="Pfam" id="PF13391"/>
    </source>
</evidence>
<organism evidence="2 3">
    <name type="scientific">Nocardiopsis kunsanensis</name>
    <dbReference type="NCBI Taxonomy" id="141693"/>
    <lineage>
        <taxon>Bacteria</taxon>
        <taxon>Bacillati</taxon>
        <taxon>Actinomycetota</taxon>
        <taxon>Actinomycetes</taxon>
        <taxon>Streptosporangiales</taxon>
        <taxon>Nocardiopsidaceae</taxon>
        <taxon>Nocardiopsis</taxon>
    </lineage>
</organism>
<gene>
    <name evidence="2" type="ORF">GCM10007147_03750</name>
</gene>
<protein>
    <recommendedName>
        <fullName evidence="1">HNH nuclease domain-containing protein</fullName>
    </recommendedName>
</protein>
<dbReference type="RefSeq" id="WP_230479842.1">
    <property type="nucleotide sequence ID" value="NZ_BMXL01000001.1"/>
</dbReference>
<evidence type="ECO:0000313" key="2">
    <source>
        <dbReference type="EMBL" id="GHD15872.1"/>
    </source>
</evidence>
<name>A0A918X6Y3_9ACTN</name>
<dbReference type="Pfam" id="PF13391">
    <property type="entry name" value="HNH_2"/>
    <property type="match status" value="1"/>
</dbReference>
<sequence length="315" mass="35879">MTAWLMLAKEASKRVSEGYDDHPSTHYSWDSTVPNHGNVQVGDVIVLWDSKKLLGLSTIEAISQGESTKQTPYCPKCEKADVAERKKLLPRFKCWNKTCRYTFDNAHWKTKEVKTYRSQHESAWISADGLFSADELRPLCVKPKSQNSLRELDWEKVRQALANISEPISLNIIDATQKAIEGGHTITTVRTRRGQGSFRKRLLKHFGEKCAFAGPTPPQALDAAHLYSYAANGEHHTSGGLLLRRDLHKLFDLGLIAVNPKNKKLDISEELMSYPDYKKLHGSWVTVPVTPEHMKWIVEHWKMHRDTEHDNAILT</sequence>
<comment type="caution">
    <text evidence="2">The sequence shown here is derived from an EMBL/GenBank/DDBJ whole genome shotgun (WGS) entry which is preliminary data.</text>
</comment>
<keyword evidence="3" id="KW-1185">Reference proteome</keyword>
<feature type="domain" description="HNH nuclease" evidence="1">
    <location>
        <begin position="210"/>
        <end position="259"/>
    </location>
</feature>
<dbReference type="Proteomes" id="UP000654947">
    <property type="component" value="Unassembled WGS sequence"/>
</dbReference>
<accession>A0A918X6Y3</accession>